<dbReference type="InterPro" id="IPR050491">
    <property type="entry name" value="AmpC-like"/>
</dbReference>
<dbReference type="InterPro" id="IPR058136">
    <property type="entry name" value="AmpC"/>
</dbReference>
<evidence type="ECO:0000313" key="10">
    <source>
        <dbReference type="Proteomes" id="UP000594430"/>
    </source>
</evidence>
<dbReference type="Gene3D" id="3.40.710.10">
    <property type="entry name" value="DD-peptidase/beta-lactamase superfamily"/>
    <property type="match status" value="1"/>
</dbReference>
<gene>
    <name evidence="9" type="ORF">IZU98_10170</name>
</gene>
<sequence length="380" mass="40747">MICPRSVYIAVALMLGAPWSSAYANDPLRSKVDTVIGPLMQAEGISGMAVALYAHGHAHYFSYGVASRDGGVPVSRDTLFEIGSLSKTFTATLVAVANAEGQLALDAPAKRYHPALGGTPMGDATVQDLGTYSADCLPLQFPDTVNSTQQIVTFLRQWQPKGTPGAQRCYSNPSLGLFGDLAARAQHQPFATLLEQNVLKPMGLHSTYLDVPSDARSLYAQGYDASDKPVRVNPGPYAQQAYGIKTSASDLLRYVRLNMQPDDLPAPLARAVLITRNGYAQIGEMTQGLGWERYAYPVTLRTLLTGNGPQMIRGPQPAQRLQPPAAPLAAAWYNKTGSTNGFGSYAAFVPSEGLAIVLLANRNYPNEARVRAAFEILSGL</sequence>
<name>A0A7S9QAH4_9PSED</name>
<evidence type="ECO:0000313" key="9">
    <source>
        <dbReference type="EMBL" id="QPH51021.1"/>
    </source>
</evidence>
<feature type="signal peptide" evidence="7">
    <location>
        <begin position="1"/>
        <end position="24"/>
    </location>
</feature>
<evidence type="ECO:0000256" key="7">
    <source>
        <dbReference type="SAM" id="SignalP"/>
    </source>
</evidence>
<evidence type="ECO:0000256" key="5">
    <source>
        <dbReference type="ARBA" id="ARBA00023251"/>
    </source>
</evidence>
<keyword evidence="4 6" id="KW-0378">Hydrolase</keyword>
<dbReference type="InterPro" id="IPR012338">
    <property type="entry name" value="Beta-lactam/transpept-like"/>
</dbReference>
<feature type="chain" id="PRO_5031053516" description="Beta-lactamase" evidence="7">
    <location>
        <begin position="25"/>
        <end position="380"/>
    </location>
</feature>
<evidence type="ECO:0000256" key="2">
    <source>
        <dbReference type="ARBA" id="ARBA00007840"/>
    </source>
</evidence>
<reference evidence="9 10" key="1">
    <citation type="submission" date="2020-11" db="EMBL/GenBank/DDBJ databases">
        <title>Pseudomonas fulva producing VIM-24.</title>
        <authorList>
            <person name="Liu S."/>
        </authorList>
    </citation>
    <scope>NUCLEOTIDE SEQUENCE [LARGE SCALE GENOMIC DNA]</scope>
    <source>
        <strain evidence="9 10">ZDHY414</strain>
    </source>
</reference>
<evidence type="ECO:0000259" key="8">
    <source>
        <dbReference type="Pfam" id="PF00144"/>
    </source>
</evidence>
<keyword evidence="7" id="KW-0732">Signal</keyword>
<dbReference type="Proteomes" id="UP000594430">
    <property type="component" value="Chromosome"/>
</dbReference>
<comment type="catalytic activity">
    <reaction evidence="1 6">
        <text>a beta-lactam + H2O = a substituted beta-amino acid</text>
        <dbReference type="Rhea" id="RHEA:20401"/>
        <dbReference type="ChEBI" id="CHEBI:15377"/>
        <dbReference type="ChEBI" id="CHEBI:35627"/>
        <dbReference type="ChEBI" id="CHEBI:140347"/>
        <dbReference type="EC" id="3.5.2.6"/>
    </reaction>
</comment>
<organism evidence="9 10">
    <name type="scientific">Pseudomonas fulva</name>
    <dbReference type="NCBI Taxonomy" id="47880"/>
    <lineage>
        <taxon>Bacteria</taxon>
        <taxon>Pseudomonadati</taxon>
        <taxon>Pseudomonadota</taxon>
        <taxon>Gammaproteobacteria</taxon>
        <taxon>Pseudomonadales</taxon>
        <taxon>Pseudomonadaceae</taxon>
        <taxon>Pseudomonas</taxon>
    </lineage>
</organism>
<protein>
    <recommendedName>
        <fullName evidence="3 6">Beta-lactamase</fullName>
        <ecNumber evidence="3 6">3.5.2.6</ecNumber>
    </recommendedName>
</protein>
<dbReference type="GO" id="GO:0017001">
    <property type="term" value="P:antibiotic catabolic process"/>
    <property type="evidence" value="ECO:0007669"/>
    <property type="project" value="InterPro"/>
</dbReference>
<dbReference type="GO" id="GO:0046677">
    <property type="term" value="P:response to antibiotic"/>
    <property type="evidence" value="ECO:0007669"/>
    <property type="project" value="UniProtKB-UniRule"/>
</dbReference>
<dbReference type="RefSeq" id="WP_028687734.1">
    <property type="nucleotide sequence ID" value="NZ_CP064943.1"/>
</dbReference>
<dbReference type="PANTHER" id="PTHR46825">
    <property type="entry name" value="D-ALANYL-D-ALANINE-CARBOXYPEPTIDASE/ENDOPEPTIDASE AMPH"/>
    <property type="match status" value="1"/>
</dbReference>
<dbReference type="GO" id="GO:0008800">
    <property type="term" value="F:beta-lactamase activity"/>
    <property type="evidence" value="ECO:0007669"/>
    <property type="project" value="UniProtKB-UniRule"/>
</dbReference>
<evidence type="ECO:0000256" key="3">
    <source>
        <dbReference type="ARBA" id="ARBA00012865"/>
    </source>
</evidence>
<accession>A0A7S9QAH4</accession>
<comment type="similarity">
    <text evidence="2 6">Belongs to the class-C beta-lactamase family.</text>
</comment>
<dbReference type="SUPFAM" id="SSF56601">
    <property type="entry name" value="beta-lactamase/transpeptidase-like"/>
    <property type="match status" value="1"/>
</dbReference>
<keyword evidence="5 6" id="KW-0046">Antibiotic resistance</keyword>
<proteinExistence type="inferred from homology"/>
<dbReference type="PANTHER" id="PTHR46825:SF8">
    <property type="entry name" value="BETA-LACTAMASE-RELATED"/>
    <property type="match status" value="1"/>
</dbReference>
<dbReference type="Pfam" id="PF00144">
    <property type="entry name" value="Beta-lactamase"/>
    <property type="match status" value="1"/>
</dbReference>
<evidence type="ECO:0000256" key="6">
    <source>
        <dbReference type="RuleBase" id="RU361140"/>
    </source>
</evidence>
<evidence type="ECO:0000256" key="1">
    <source>
        <dbReference type="ARBA" id="ARBA00001526"/>
    </source>
</evidence>
<feature type="domain" description="Beta-lactamase-related" evidence="8">
    <location>
        <begin position="32"/>
        <end position="377"/>
    </location>
</feature>
<dbReference type="InterPro" id="IPR001586">
    <property type="entry name" value="Beta-lactam_class-C_AS"/>
</dbReference>
<dbReference type="AlphaFoldDB" id="A0A7S9QAH4"/>
<dbReference type="InterPro" id="IPR001466">
    <property type="entry name" value="Beta-lactam-related"/>
</dbReference>
<dbReference type="EC" id="3.5.2.6" evidence="3 6"/>
<evidence type="ECO:0000256" key="4">
    <source>
        <dbReference type="ARBA" id="ARBA00022801"/>
    </source>
</evidence>
<dbReference type="PROSITE" id="PS00336">
    <property type="entry name" value="BETA_LACTAMASE_C"/>
    <property type="match status" value="1"/>
</dbReference>
<dbReference type="EMBL" id="CP064946">
    <property type="protein sequence ID" value="QPH51021.1"/>
    <property type="molecule type" value="Genomic_DNA"/>
</dbReference>
<dbReference type="NCBIfam" id="NF033085">
    <property type="entry name" value="bla_class_C"/>
    <property type="match status" value="1"/>
</dbReference>
<dbReference type="GO" id="GO:0030288">
    <property type="term" value="C:outer membrane-bounded periplasmic space"/>
    <property type="evidence" value="ECO:0007669"/>
    <property type="project" value="InterPro"/>
</dbReference>